<evidence type="ECO:0008006" key="4">
    <source>
        <dbReference type="Google" id="ProtNLM"/>
    </source>
</evidence>
<dbReference type="AlphaFoldDB" id="A0A1I2MGF4"/>
<name>A0A1I2MGF4_9BACT</name>
<sequence>MFTFTLFLSFWARVMLPLLQPEAGAAVLPFTNILLYSPIESTTNEQITWSVDRRLTWDDFKAAPDDANPHHALTAANLAVNASCKKNQFTYTVTCVFLPQQSWSKRKGSDKLLAHEQLHFDLTEVHARQLRHDLQQVNCSNHKVKLSQVVNAAFKRWKEEQNRFDEASRHGLDKEEQEVWANSIAARLKKLEAYQ</sequence>
<reference evidence="3" key="1">
    <citation type="submission" date="2016-10" db="EMBL/GenBank/DDBJ databases">
        <authorList>
            <person name="Varghese N."/>
            <person name="Submissions S."/>
        </authorList>
    </citation>
    <scope>NUCLEOTIDE SEQUENCE [LARGE SCALE GENOMIC DNA]</scope>
    <source>
        <strain evidence="3">LP51</strain>
    </source>
</reference>
<dbReference type="Pfam" id="PF06037">
    <property type="entry name" value="DUF922"/>
    <property type="match status" value="1"/>
</dbReference>
<organism evidence="2 3">
    <name type="scientific">Pontibacter chinhatensis</name>
    <dbReference type="NCBI Taxonomy" id="1436961"/>
    <lineage>
        <taxon>Bacteria</taxon>
        <taxon>Pseudomonadati</taxon>
        <taxon>Bacteroidota</taxon>
        <taxon>Cytophagia</taxon>
        <taxon>Cytophagales</taxon>
        <taxon>Hymenobacteraceae</taxon>
        <taxon>Pontibacter</taxon>
    </lineage>
</organism>
<protein>
    <recommendedName>
        <fullName evidence="4">DUF922 domain-containing protein</fullName>
    </recommendedName>
</protein>
<evidence type="ECO:0000313" key="2">
    <source>
        <dbReference type="EMBL" id="SFF89849.1"/>
    </source>
</evidence>
<dbReference type="Proteomes" id="UP000198724">
    <property type="component" value="Unassembled WGS sequence"/>
</dbReference>
<proteinExistence type="predicted"/>
<dbReference type="STRING" id="1436961.SAMN05421739_101297"/>
<dbReference type="InterPro" id="IPR010321">
    <property type="entry name" value="DUF922"/>
</dbReference>
<keyword evidence="3" id="KW-1185">Reference proteome</keyword>
<accession>A0A1I2MGF4</accession>
<dbReference type="EMBL" id="FOOT01000001">
    <property type="protein sequence ID" value="SFF89849.1"/>
    <property type="molecule type" value="Genomic_DNA"/>
</dbReference>
<evidence type="ECO:0000313" key="3">
    <source>
        <dbReference type="Proteomes" id="UP000198724"/>
    </source>
</evidence>
<gene>
    <name evidence="2" type="ORF">SAMN05421739_101297</name>
</gene>
<feature type="signal peptide" evidence="1">
    <location>
        <begin position="1"/>
        <end position="25"/>
    </location>
</feature>
<evidence type="ECO:0000256" key="1">
    <source>
        <dbReference type="SAM" id="SignalP"/>
    </source>
</evidence>
<dbReference type="OrthoDB" id="5431540at2"/>
<dbReference type="RefSeq" id="WP_092098310.1">
    <property type="nucleotide sequence ID" value="NZ_FOOT01000001.1"/>
</dbReference>
<keyword evidence="1" id="KW-0732">Signal</keyword>
<feature type="chain" id="PRO_5011526728" description="DUF922 domain-containing protein" evidence="1">
    <location>
        <begin position="26"/>
        <end position="195"/>
    </location>
</feature>